<dbReference type="Pfam" id="PF00512">
    <property type="entry name" value="HisKA"/>
    <property type="match status" value="1"/>
</dbReference>
<dbReference type="FunFam" id="1.10.287.130:FF:000001">
    <property type="entry name" value="Two-component sensor histidine kinase"/>
    <property type="match status" value="1"/>
</dbReference>
<feature type="region of interest" description="Disordered" evidence="8">
    <location>
        <begin position="309"/>
        <end position="342"/>
    </location>
</feature>
<keyword evidence="3 7" id="KW-0597">Phosphoprotein</keyword>
<keyword evidence="4" id="KW-0808">Transferase</keyword>
<feature type="domain" description="Response regulatory" evidence="10">
    <location>
        <begin position="8"/>
        <end position="125"/>
    </location>
</feature>
<evidence type="ECO:0000256" key="2">
    <source>
        <dbReference type="ARBA" id="ARBA00012438"/>
    </source>
</evidence>
<evidence type="ECO:0000313" key="11">
    <source>
        <dbReference type="EMBL" id="HGW94257.1"/>
    </source>
</evidence>
<dbReference type="InterPro" id="IPR011006">
    <property type="entry name" value="CheY-like_superfamily"/>
</dbReference>
<dbReference type="SUPFAM" id="SSF55874">
    <property type="entry name" value="ATPase domain of HSP90 chaperone/DNA topoisomerase II/histidine kinase"/>
    <property type="match status" value="1"/>
</dbReference>
<feature type="modified residue" description="4-aspartylphosphate" evidence="7">
    <location>
        <position position="505"/>
    </location>
</feature>
<dbReference type="Gene3D" id="1.10.287.130">
    <property type="match status" value="1"/>
</dbReference>
<dbReference type="CDD" id="cd17580">
    <property type="entry name" value="REC_2_DhkD-like"/>
    <property type="match status" value="1"/>
</dbReference>
<comment type="catalytic activity">
    <reaction evidence="1">
        <text>ATP + protein L-histidine = ADP + protein N-phospho-L-histidine.</text>
        <dbReference type="EC" id="2.7.13.3"/>
    </reaction>
</comment>
<dbReference type="EC" id="2.7.13.3" evidence="2"/>
<evidence type="ECO:0000259" key="9">
    <source>
        <dbReference type="PROSITE" id="PS50109"/>
    </source>
</evidence>
<dbReference type="PANTHER" id="PTHR43547:SF2">
    <property type="entry name" value="HYBRID SIGNAL TRANSDUCTION HISTIDINE KINASE C"/>
    <property type="match status" value="1"/>
</dbReference>
<dbReference type="SUPFAM" id="SSF52172">
    <property type="entry name" value="CheY-like"/>
    <property type="match status" value="2"/>
</dbReference>
<dbReference type="SMART" id="SM00448">
    <property type="entry name" value="REC"/>
    <property type="match status" value="2"/>
</dbReference>
<dbReference type="InterPro" id="IPR003594">
    <property type="entry name" value="HATPase_dom"/>
</dbReference>
<dbReference type="SUPFAM" id="SSF47384">
    <property type="entry name" value="Homodimeric domain of signal transducing histidine kinase"/>
    <property type="match status" value="1"/>
</dbReference>
<evidence type="ECO:0000256" key="5">
    <source>
        <dbReference type="ARBA" id="ARBA00022777"/>
    </source>
</evidence>
<evidence type="ECO:0000259" key="10">
    <source>
        <dbReference type="PROSITE" id="PS50110"/>
    </source>
</evidence>
<dbReference type="PANTHER" id="PTHR43547">
    <property type="entry name" value="TWO-COMPONENT HISTIDINE KINASE"/>
    <property type="match status" value="1"/>
</dbReference>
<evidence type="ECO:0000256" key="1">
    <source>
        <dbReference type="ARBA" id="ARBA00000085"/>
    </source>
</evidence>
<feature type="domain" description="Histidine kinase" evidence="9">
    <location>
        <begin position="171"/>
        <end position="428"/>
    </location>
</feature>
<dbReference type="InterPro" id="IPR001789">
    <property type="entry name" value="Sig_transdc_resp-reg_receiver"/>
</dbReference>
<organism evidence="11">
    <name type="scientific">Oscillatoriales cyanobacterium SpSt-402</name>
    <dbReference type="NCBI Taxonomy" id="2282168"/>
    <lineage>
        <taxon>Bacteria</taxon>
        <taxon>Bacillati</taxon>
        <taxon>Cyanobacteriota</taxon>
        <taxon>Cyanophyceae</taxon>
        <taxon>Oscillatoriophycideae</taxon>
        <taxon>Oscillatoriales</taxon>
    </lineage>
</organism>
<reference evidence="11" key="1">
    <citation type="journal article" date="2020" name="mSystems">
        <title>Genome- and Community-Level Interaction Insights into Carbon Utilization and Element Cycling Functions of Hydrothermarchaeota in Hydrothermal Sediment.</title>
        <authorList>
            <person name="Zhou Z."/>
            <person name="Liu Y."/>
            <person name="Xu W."/>
            <person name="Pan J."/>
            <person name="Luo Z.H."/>
            <person name="Li M."/>
        </authorList>
    </citation>
    <scope>NUCLEOTIDE SEQUENCE [LARGE SCALE GENOMIC DNA]</scope>
    <source>
        <strain evidence="11">SpSt-402</strain>
    </source>
</reference>
<dbReference type="PROSITE" id="PS50109">
    <property type="entry name" value="HIS_KIN"/>
    <property type="match status" value="1"/>
</dbReference>
<evidence type="ECO:0000256" key="7">
    <source>
        <dbReference type="PROSITE-ProRule" id="PRU00169"/>
    </source>
</evidence>
<evidence type="ECO:0000256" key="8">
    <source>
        <dbReference type="SAM" id="MobiDB-lite"/>
    </source>
</evidence>
<sequence>MSLDSKVNILLVDDHVENLIALEAILAGMGQNLVRASSGEEALRWLLNQDFAVILLDVQMPGMDGFETAMLIRQRERSQHTPIIFLTAFYANDVSQLKGYALGAVDYLLKPIDPAILTSKVTVFVDLFKKTQEIQRQTAELAAKKIEIIREQLARQQAEAASRMKDEFLAIVSHELRTPLNSILGWSKLLAANKLDKETSDRALEIISRNAQSQAKLIDDILDVARLMRGKLRLLRQPVNLGNLIAAELESIRPSADSKGIQISGNLTSEPCFITGDPQRLQQILRNLLSNAIKFTPEGGQIEVQLERRNQHNEPTPPLPNSTLDEESLYQPSNPPPPSFEPSLMAHPFEYVQVTVKDTGIGIDAEFLPYIFEYFRQADSSSTRAHNGLGLGLAIVRQLVDLHGGKIYAFSEGTGKGTTFMIHLPLQNVPEISNPPTPSHSSDRDCKDNPSLENISILIVDDNTDNRDYITMVLEKAGAQVTALANGYEVIEFLQHTQPDILLSDIAMPEVDGYHLLYQIREFEKASNTHIPVIALTAYAKQEDRIQALTAGFEHFIPKPVDPTELVEVVACTVRKKSISDRL</sequence>
<dbReference type="CDD" id="cd00082">
    <property type="entry name" value="HisKA"/>
    <property type="match status" value="1"/>
</dbReference>
<proteinExistence type="predicted"/>
<dbReference type="SMART" id="SM00388">
    <property type="entry name" value="HisKA"/>
    <property type="match status" value="1"/>
</dbReference>
<dbReference type="PROSITE" id="PS50110">
    <property type="entry name" value="RESPONSE_REGULATORY"/>
    <property type="match status" value="2"/>
</dbReference>
<dbReference type="SMART" id="SM00387">
    <property type="entry name" value="HATPase_c"/>
    <property type="match status" value="1"/>
</dbReference>
<feature type="domain" description="Response regulatory" evidence="10">
    <location>
        <begin position="456"/>
        <end position="574"/>
    </location>
</feature>
<evidence type="ECO:0000256" key="6">
    <source>
        <dbReference type="ARBA" id="ARBA00023012"/>
    </source>
</evidence>
<dbReference type="InterPro" id="IPR005467">
    <property type="entry name" value="His_kinase_dom"/>
</dbReference>
<dbReference type="PRINTS" id="PR00344">
    <property type="entry name" value="BCTRLSENSOR"/>
</dbReference>
<dbReference type="Pfam" id="PF00072">
    <property type="entry name" value="Response_reg"/>
    <property type="match status" value="2"/>
</dbReference>
<dbReference type="FunFam" id="3.30.565.10:FF:000030">
    <property type="entry name" value="Ethylene receptor 1"/>
    <property type="match status" value="1"/>
</dbReference>
<evidence type="ECO:0000256" key="4">
    <source>
        <dbReference type="ARBA" id="ARBA00022679"/>
    </source>
</evidence>
<dbReference type="Gene3D" id="3.40.50.2300">
    <property type="match status" value="2"/>
</dbReference>
<evidence type="ECO:0000256" key="3">
    <source>
        <dbReference type="ARBA" id="ARBA00022553"/>
    </source>
</evidence>
<gene>
    <name evidence="11" type="ORF">ENR47_08255</name>
</gene>
<feature type="modified residue" description="4-aspartylphosphate" evidence="7">
    <location>
        <position position="57"/>
    </location>
</feature>
<dbReference type="InterPro" id="IPR036097">
    <property type="entry name" value="HisK_dim/P_sf"/>
</dbReference>
<dbReference type="Pfam" id="PF02518">
    <property type="entry name" value="HATPase_c"/>
    <property type="match status" value="2"/>
</dbReference>
<accession>A0A832H328</accession>
<protein>
    <recommendedName>
        <fullName evidence="2">histidine kinase</fullName>
        <ecNumber evidence="2">2.7.13.3</ecNumber>
    </recommendedName>
</protein>
<dbReference type="GO" id="GO:0000155">
    <property type="term" value="F:phosphorelay sensor kinase activity"/>
    <property type="evidence" value="ECO:0007669"/>
    <property type="project" value="InterPro"/>
</dbReference>
<dbReference type="AlphaFoldDB" id="A0A832H328"/>
<keyword evidence="6" id="KW-0902">Two-component regulatory system</keyword>
<dbReference type="EMBL" id="DSRD01000519">
    <property type="protein sequence ID" value="HGW94257.1"/>
    <property type="molecule type" value="Genomic_DNA"/>
</dbReference>
<name>A0A832H328_9CYAN</name>
<dbReference type="InterPro" id="IPR003661">
    <property type="entry name" value="HisK_dim/P_dom"/>
</dbReference>
<dbReference type="CDD" id="cd16922">
    <property type="entry name" value="HATPase_EvgS-ArcB-TorS-like"/>
    <property type="match status" value="1"/>
</dbReference>
<comment type="caution">
    <text evidence="11">The sequence shown here is derived from an EMBL/GenBank/DDBJ whole genome shotgun (WGS) entry which is preliminary data.</text>
</comment>
<keyword evidence="5 11" id="KW-0418">Kinase</keyword>
<dbReference type="Gene3D" id="3.30.565.10">
    <property type="entry name" value="Histidine kinase-like ATPase, C-terminal domain"/>
    <property type="match status" value="1"/>
</dbReference>
<dbReference type="InterPro" id="IPR004358">
    <property type="entry name" value="Sig_transdc_His_kin-like_C"/>
</dbReference>
<dbReference type="InterPro" id="IPR036890">
    <property type="entry name" value="HATPase_C_sf"/>
</dbReference>